<evidence type="ECO:0000313" key="1">
    <source>
        <dbReference type="EMBL" id="RVU71432.1"/>
    </source>
</evidence>
<organism evidence="1 2">
    <name type="scientific">Lactobacillus xujianguonis</name>
    <dbReference type="NCBI Taxonomy" id="2495899"/>
    <lineage>
        <taxon>Bacteria</taxon>
        <taxon>Bacillati</taxon>
        <taxon>Bacillota</taxon>
        <taxon>Bacilli</taxon>
        <taxon>Lactobacillales</taxon>
        <taxon>Lactobacillaceae</taxon>
        <taxon>Lactobacillus</taxon>
    </lineage>
</organism>
<proteinExistence type="predicted"/>
<protein>
    <submittedName>
        <fullName evidence="1">Uncharacterized protein</fullName>
    </submittedName>
</protein>
<dbReference type="Proteomes" id="UP000288291">
    <property type="component" value="Unassembled WGS sequence"/>
</dbReference>
<reference evidence="1 2" key="1">
    <citation type="submission" date="2018-12" db="EMBL/GenBank/DDBJ databases">
        <authorList>
            <person name="Meng J."/>
        </authorList>
    </citation>
    <scope>NUCLEOTIDE SEQUENCE [LARGE SCALE GENOMIC DNA]</scope>
    <source>
        <strain evidence="1 2">HT111-2</strain>
    </source>
</reference>
<sequence>MKKLRFSLAAKEKYEELTGAQRTYIDQGLEHLKQDDLTGAEYLVNEELGMEIKFALEGQTVTVLKIGTVAEFNRDQYPEAQQRMLDWNN</sequence>
<dbReference type="EMBL" id="RXIA01000004">
    <property type="protein sequence ID" value="RVU71432.1"/>
    <property type="molecule type" value="Genomic_DNA"/>
</dbReference>
<accession>A0A437SX04</accession>
<name>A0A437SX04_9LACO</name>
<dbReference type="AlphaFoldDB" id="A0A437SX04"/>
<comment type="caution">
    <text evidence="1">The sequence shown here is derived from an EMBL/GenBank/DDBJ whole genome shotgun (WGS) entry which is preliminary data.</text>
</comment>
<evidence type="ECO:0000313" key="2">
    <source>
        <dbReference type="Proteomes" id="UP000288291"/>
    </source>
</evidence>
<dbReference type="RefSeq" id="WP_103660642.1">
    <property type="nucleotide sequence ID" value="NZ_ML136873.1"/>
</dbReference>
<keyword evidence="2" id="KW-1185">Reference proteome</keyword>
<gene>
    <name evidence="1" type="ORF">EJK17_01650</name>
</gene>